<feature type="transmembrane region" description="Helical" evidence="7">
    <location>
        <begin position="262"/>
        <end position="285"/>
    </location>
</feature>
<evidence type="ECO:0000259" key="8">
    <source>
        <dbReference type="PROSITE" id="PS50928"/>
    </source>
</evidence>
<organism evidence="9 10">
    <name type="scientific">Candidatus Segetimicrobium genomatis</name>
    <dbReference type="NCBI Taxonomy" id="2569760"/>
    <lineage>
        <taxon>Bacteria</taxon>
        <taxon>Bacillati</taxon>
        <taxon>Candidatus Sysuimicrobiota</taxon>
        <taxon>Candidatus Sysuimicrobiia</taxon>
        <taxon>Candidatus Sysuimicrobiales</taxon>
        <taxon>Candidatus Segetimicrobiaceae</taxon>
        <taxon>Candidatus Segetimicrobium</taxon>
    </lineage>
</organism>
<dbReference type="PROSITE" id="PS50928">
    <property type="entry name" value="ABC_TM1"/>
    <property type="match status" value="1"/>
</dbReference>
<evidence type="ECO:0000313" key="10">
    <source>
        <dbReference type="Proteomes" id="UP000318509"/>
    </source>
</evidence>
<feature type="transmembrane region" description="Helical" evidence="7">
    <location>
        <begin position="217"/>
        <end position="242"/>
    </location>
</feature>
<keyword evidence="3" id="KW-1003">Cell membrane</keyword>
<feature type="domain" description="ABC transmembrane type-1" evidence="8">
    <location>
        <begin position="96"/>
        <end position="285"/>
    </location>
</feature>
<accession>A0A537JWD9</accession>
<evidence type="ECO:0000256" key="6">
    <source>
        <dbReference type="ARBA" id="ARBA00023136"/>
    </source>
</evidence>
<dbReference type="Proteomes" id="UP000318509">
    <property type="component" value="Unassembled WGS sequence"/>
</dbReference>
<dbReference type="PANTHER" id="PTHR43386:SF1">
    <property type="entry name" value="D,D-DIPEPTIDE TRANSPORT SYSTEM PERMEASE PROTEIN DDPC-RELATED"/>
    <property type="match status" value="1"/>
</dbReference>
<dbReference type="InterPro" id="IPR025966">
    <property type="entry name" value="OppC_N"/>
</dbReference>
<evidence type="ECO:0000313" key="9">
    <source>
        <dbReference type="EMBL" id="TMI87612.1"/>
    </source>
</evidence>
<dbReference type="CDD" id="cd06261">
    <property type="entry name" value="TM_PBP2"/>
    <property type="match status" value="1"/>
</dbReference>
<keyword evidence="4 7" id="KW-0812">Transmembrane</keyword>
<dbReference type="GO" id="GO:0005886">
    <property type="term" value="C:plasma membrane"/>
    <property type="evidence" value="ECO:0007669"/>
    <property type="project" value="UniProtKB-SubCell"/>
</dbReference>
<evidence type="ECO:0000256" key="2">
    <source>
        <dbReference type="ARBA" id="ARBA00022448"/>
    </source>
</evidence>
<comment type="caution">
    <text evidence="9">The sequence shown here is derived from an EMBL/GenBank/DDBJ whole genome shotgun (WGS) entry which is preliminary data.</text>
</comment>
<evidence type="ECO:0000256" key="4">
    <source>
        <dbReference type="ARBA" id="ARBA00022692"/>
    </source>
</evidence>
<gene>
    <name evidence="9" type="ORF">E6H00_15040</name>
</gene>
<sequence length="298" mass="31742">MREPAAVRLRGRRWPARGGRSPAREILRRLGRSRSALVGGALLLAIALAVILAPALSPYNPIKANQRSPLDPPSAAHLMGTDRFGRDILSRILWGGRLSMSVGVVAVGIAACSGVVLGLVSGYYGRRTDVVIMRLVDLLLAFPGILLALAIVATLGATLPNLMIAVGISAIPEYVRVARGTVLSLKEREFVLAARVVGCSDQTIIFRHILPNITAPLTVLATLGIAAAIITGSALSFLGLGIRPPTPEWGNMLAEGREFLRHAWWVAFFPGLAIMLAVLSINLLGDGLRDALDPRLRP</sequence>
<feature type="transmembrane region" description="Helical" evidence="7">
    <location>
        <begin position="100"/>
        <end position="123"/>
    </location>
</feature>
<dbReference type="InterPro" id="IPR050366">
    <property type="entry name" value="BP-dependent_transpt_permease"/>
</dbReference>
<dbReference type="GO" id="GO:0055085">
    <property type="term" value="P:transmembrane transport"/>
    <property type="evidence" value="ECO:0007669"/>
    <property type="project" value="InterPro"/>
</dbReference>
<keyword evidence="6 7" id="KW-0472">Membrane</keyword>
<evidence type="ECO:0000256" key="3">
    <source>
        <dbReference type="ARBA" id="ARBA00022475"/>
    </source>
</evidence>
<evidence type="ECO:0000256" key="5">
    <source>
        <dbReference type="ARBA" id="ARBA00022989"/>
    </source>
</evidence>
<dbReference type="AlphaFoldDB" id="A0A537JWD9"/>
<dbReference type="Pfam" id="PF00528">
    <property type="entry name" value="BPD_transp_1"/>
    <property type="match status" value="1"/>
</dbReference>
<name>A0A537JWD9_9BACT</name>
<comment type="subcellular location">
    <subcellularLocation>
        <location evidence="1 7">Cell membrane</location>
        <topology evidence="1 7">Multi-pass membrane protein</topology>
    </subcellularLocation>
</comment>
<keyword evidence="5 7" id="KW-1133">Transmembrane helix</keyword>
<evidence type="ECO:0000256" key="7">
    <source>
        <dbReference type="RuleBase" id="RU363032"/>
    </source>
</evidence>
<dbReference type="PANTHER" id="PTHR43386">
    <property type="entry name" value="OLIGOPEPTIDE TRANSPORT SYSTEM PERMEASE PROTEIN APPC"/>
    <property type="match status" value="1"/>
</dbReference>
<dbReference type="Gene3D" id="1.10.3720.10">
    <property type="entry name" value="MetI-like"/>
    <property type="match status" value="1"/>
</dbReference>
<protein>
    <submittedName>
        <fullName evidence="9">ABC transporter permease</fullName>
    </submittedName>
</protein>
<reference evidence="9 10" key="1">
    <citation type="journal article" date="2019" name="Nat. Microbiol.">
        <title>Mediterranean grassland soil C-N compound turnover is dependent on rainfall and depth, and is mediated by genomically divergent microorganisms.</title>
        <authorList>
            <person name="Diamond S."/>
            <person name="Andeer P.F."/>
            <person name="Li Z."/>
            <person name="Crits-Christoph A."/>
            <person name="Burstein D."/>
            <person name="Anantharaman K."/>
            <person name="Lane K.R."/>
            <person name="Thomas B.C."/>
            <person name="Pan C."/>
            <person name="Northen T.R."/>
            <person name="Banfield J.F."/>
        </authorList>
    </citation>
    <scope>NUCLEOTIDE SEQUENCE [LARGE SCALE GENOMIC DNA]</scope>
    <source>
        <strain evidence="9">NP_3</strain>
    </source>
</reference>
<dbReference type="InterPro" id="IPR000515">
    <property type="entry name" value="MetI-like"/>
</dbReference>
<keyword evidence="2 7" id="KW-0813">Transport</keyword>
<feature type="transmembrane region" description="Helical" evidence="7">
    <location>
        <begin position="36"/>
        <end position="56"/>
    </location>
</feature>
<feature type="transmembrane region" description="Helical" evidence="7">
    <location>
        <begin position="135"/>
        <end position="156"/>
    </location>
</feature>
<dbReference type="InterPro" id="IPR035906">
    <property type="entry name" value="MetI-like_sf"/>
</dbReference>
<dbReference type="Pfam" id="PF12911">
    <property type="entry name" value="OppC_N"/>
    <property type="match status" value="1"/>
</dbReference>
<comment type="similarity">
    <text evidence="7">Belongs to the binding-protein-dependent transport system permease family.</text>
</comment>
<evidence type="ECO:0000256" key="1">
    <source>
        <dbReference type="ARBA" id="ARBA00004651"/>
    </source>
</evidence>
<dbReference type="SUPFAM" id="SSF161098">
    <property type="entry name" value="MetI-like"/>
    <property type="match status" value="1"/>
</dbReference>
<dbReference type="EMBL" id="VBAK01000153">
    <property type="protein sequence ID" value="TMI87612.1"/>
    <property type="molecule type" value="Genomic_DNA"/>
</dbReference>
<proteinExistence type="inferred from homology"/>